<dbReference type="Pfam" id="PF00732">
    <property type="entry name" value="GMC_oxred_N"/>
    <property type="match status" value="2"/>
</dbReference>
<feature type="signal peptide" evidence="5">
    <location>
        <begin position="1"/>
        <end position="20"/>
    </location>
</feature>
<keyword evidence="3" id="KW-0285">Flavoprotein</keyword>
<dbReference type="SUPFAM" id="SSF54373">
    <property type="entry name" value="FAD-linked reductases, C-terminal domain"/>
    <property type="match status" value="2"/>
</dbReference>
<evidence type="ECO:0000256" key="1">
    <source>
        <dbReference type="ARBA" id="ARBA00001974"/>
    </source>
</evidence>
<evidence type="ECO:0000256" key="4">
    <source>
        <dbReference type="ARBA" id="ARBA00022827"/>
    </source>
</evidence>
<evidence type="ECO:0000313" key="8">
    <source>
        <dbReference type="Proteomes" id="UP000623467"/>
    </source>
</evidence>
<evidence type="ECO:0000259" key="6">
    <source>
        <dbReference type="PROSITE" id="PS00624"/>
    </source>
</evidence>
<reference evidence="7" key="1">
    <citation type="submission" date="2020-05" db="EMBL/GenBank/DDBJ databases">
        <title>Mycena genomes resolve the evolution of fungal bioluminescence.</title>
        <authorList>
            <person name="Tsai I.J."/>
        </authorList>
    </citation>
    <scope>NUCLEOTIDE SEQUENCE</scope>
    <source>
        <strain evidence="7">160909Yilan</strain>
    </source>
</reference>
<sequence length="1153" mass="125031">MSDPPLTMILFSSILILTLGTTLCSGIILDNVADLNKLNLKFDFIVVGGGTAGAVVANRLTENSDNSVLVLEAGVSNAGVLDIIVPFFSPRAVPNTAVDWNYSTTAQVGLGGRSLAYPRGFVLGGSSSVNDMVYTRGSKEDYDRWANITGDDGWAWNQLIPYMRKNERFTPPSNETTEKFNPAVHGYDGINTVSLQGIPNIIDSRVIQTTTELAQFPFNLDMNSGYPLGIGWEQQTVKNGSRSSSATSYLAPQFISRPNLYVLLHARVTRVLQTNSNNTFRTVEFVQDLDGEKLTLTAEKEVILSAGSIGTPNILLHSGIGNSTALSSLGIDVVHNLPSVGQNLTDHSLVSVAFLVNSSGTWEDAERNATLAAEQLAQWNTTRTGPLIDSPTPQIGWLRVPDNSSIFEQFSDPSAGPETPHYELIFTSGFFGVPPPTGNFIDIIPVVVSPASRGSVTLQGNDSLSAPLIDPNFLGSEVDLLIMREALKSALRFVTAPAWQDFVISPFGLNSTDSDEELDDFIRENAGAVYHPSGTAKMSPKGATWGVVDPDLNVKGLIGLRVVDLSIAPLIPAAHTQAAAYIIGERGSDLIKRSLGSNLIAKYQYVGPDRPVLLPPSDTTYSVRLELHNNASGGNERPFNSVQSRICSWRKQFRQQVNSVEDYTQVTELNFTDSMVYTRGSKEDFDRWANVTGDEGWSWNSLVHYMRKNERFIPPSDNHNTTEQFDPRVHGFAGINAVSLQGFPTPINSRIIDTTTQLEGYPFNLDMNSGYPLGIGWGQVTIENGTRSSSATSYLAPQFAARPNLHVLLHARVTRVLPSRPDAVRTVEFQDLNGKLHHLTAAKEVILSAGSIGTPNLLLHSGIGNSSTLTSVGIQPMHNLASVGQNLSDHSFAFMSFYVNSTDTFETADRNATLAAEQFAQWNATRTGPLVNNQLSHMGWLRIPDNSSILERVPDPAAGPNTPHYELIISNGMLGVPPSTGNFLSIMTAVVSPVSRGSVTVNTSDAFADPVIDPNLLGSEIDFLILREALKSAMDFTTAPAWRGYVLSPFGLNRTSTEAEVDDYIRENSGSVFHPVGTASMSPKDATWGVVDPDLKVKGLKGLRIVDLSVVPFIPAAHPMAAAYIIAERAADLIKASWSRKSVSLFSVQDYSE</sequence>
<evidence type="ECO:0000313" key="7">
    <source>
        <dbReference type="EMBL" id="KAF7376523.1"/>
    </source>
</evidence>
<dbReference type="InterPro" id="IPR000172">
    <property type="entry name" value="GMC_OxRdtase_N"/>
</dbReference>
<dbReference type="GO" id="GO:0016614">
    <property type="term" value="F:oxidoreductase activity, acting on CH-OH group of donors"/>
    <property type="evidence" value="ECO:0007669"/>
    <property type="project" value="InterPro"/>
</dbReference>
<gene>
    <name evidence="7" type="ORF">MSAN_00068300</name>
</gene>
<evidence type="ECO:0000256" key="2">
    <source>
        <dbReference type="ARBA" id="ARBA00010790"/>
    </source>
</evidence>
<dbReference type="InterPro" id="IPR007867">
    <property type="entry name" value="GMC_OxRtase_C"/>
</dbReference>
<comment type="similarity">
    <text evidence="2">Belongs to the GMC oxidoreductase family.</text>
</comment>
<evidence type="ECO:0000256" key="5">
    <source>
        <dbReference type="SAM" id="SignalP"/>
    </source>
</evidence>
<comment type="cofactor">
    <cofactor evidence="1">
        <name>FAD</name>
        <dbReference type="ChEBI" id="CHEBI:57692"/>
    </cofactor>
</comment>
<keyword evidence="5" id="KW-0732">Signal</keyword>
<name>A0A8H6ZCP0_9AGAR</name>
<dbReference type="Pfam" id="PF05199">
    <property type="entry name" value="GMC_oxred_C"/>
    <property type="match status" value="2"/>
</dbReference>
<feature type="domain" description="Glucose-methanol-choline oxidoreductase N-terminal" evidence="6">
    <location>
        <begin position="850"/>
        <end position="864"/>
    </location>
</feature>
<evidence type="ECO:0000256" key="3">
    <source>
        <dbReference type="ARBA" id="ARBA00022630"/>
    </source>
</evidence>
<dbReference type="EMBL" id="JACAZH010000001">
    <property type="protein sequence ID" value="KAF7376523.1"/>
    <property type="molecule type" value="Genomic_DNA"/>
</dbReference>
<dbReference type="GO" id="GO:0050660">
    <property type="term" value="F:flavin adenine dinucleotide binding"/>
    <property type="evidence" value="ECO:0007669"/>
    <property type="project" value="InterPro"/>
</dbReference>
<organism evidence="7 8">
    <name type="scientific">Mycena sanguinolenta</name>
    <dbReference type="NCBI Taxonomy" id="230812"/>
    <lineage>
        <taxon>Eukaryota</taxon>
        <taxon>Fungi</taxon>
        <taxon>Dikarya</taxon>
        <taxon>Basidiomycota</taxon>
        <taxon>Agaricomycotina</taxon>
        <taxon>Agaricomycetes</taxon>
        <taxon>Agaricomycetidae</taxon>
        <taxon>Agaricales</taxon>
        <taxon>Marasmiineae</taxon>
        <taxon>Mycenaceae</taxon>
        <taxon>Mycena</taxon>
    </lineage>
</organism>
<dbReference type="InterPro" id="IPR036188">
    <property type="entry name" value="FAD/NAD-bd_sf"/>
</dbReference>
<dbReference type="OrthoDB" id="269227at2759"/>
<dbReference type="PANTHER" id="PTHR11552">
    <property type="entry name" value="GLUCOSE-METHANOL-CHOLINE GMC OXIDOREDUCTASE"/>
    <property type="match status" value="1"/>
</dbReference>
<protein>
    <submittedName>
        <fullName evidence="7">Choline dehydrogenase, mitochondrial</fullName>
    </submittedName>
</protein>
<feature type="chain" id="PRO_5034559029" evidence="5">
    <location>
        <begin position="21"/>
        <end position="1153"/>
    </location>
</feature>
<accession>A0A8H6ZCP0</accession>
<dbReference type="PROSITE" id="PS00624">
    <property type="entry name" value="GMC_OXRED_2"/>
    <property type="match status" value="2"/>
</dbReference>
<dbReference type="PANTHER" id="PTHR11552:SF147">
    <property type="entry name" value="CHOLINE DEHYDROGENASE, MITOCHONDRIAL"/>
    <property type="match status" value="1"/>
</dbReference>
<feature type="domain" description="Glucose-methanol-choline oxidoreductase N-terminal" evidence="6">
    <location>
        <begin position="307"/>
        <end position="321"/>
    </location>
</feature>
<dbReference type="Gene3D" id="3.30.560.10">
    <property type="entry name" value="Glucose Oxidase, domain 3"/>
    <property type="match status" value="2"/>
</dbReference>
<dbReference type="AlphaFoldDB" id="A0A8H6ZCP0"/>
<keyword evidence="8" id="KW-1185">Reference proteome</keyword>
<dbReference type="SUPFAM" id="SSF51905">
    <property type="entry name" value="FAD/NAD(P)-binding domain"/>
    <property type="match status" value="2"/>
</dbReference>
<dbReference type="Gene3D" id="3.50.50.60">
    <property type="entry name" value="FAD/NAD(P)-binding domain"/>
    <property type="match status" value="2"/>
</dbReference>
<dbReference type="Proteomes" id="UP000623467">
    <property type="component" value="Unassembled WGS sequence"/>
</dbReference>
<comment type="caution">
    <text evidence="7">The sequence shown here is derived from an EMBL/GenBank/DDBJ whole genome shotgun (WGS) entry which is preliminary data.</text>
</comment>
<keyword evidence="4" id="KW-0274">FAD</keyword>
<dbReference type="InterPro" id="IPR012132">
    <property type="entry name" value="GMC_OxRdtase"/>
</dbReference>
<proteinExistence type="inferred from homology"/>